<proteinExistence type="predicted"/>
<evidence type="ECO:0000256" key="1">
    <source>
        <dbReference type="SAM" id="MobiDB-lite"/>
    </source>
</evidence>
<protein>
    <submittedName>
        <fullName evidence="3">Uncharacterized protein</fullName>
    </submittedName>
</protein>
<name>A0A914V571_9BILA</name>
<dbReference type="Proteomes" id="UP000887566">
    <property type="component" value="Unplaced"/>
</dbReference>
<dbReference type="WBParaSite" id="PSAMB.scaffold155size71331.g2728.t1">
    <property type="protein sequence ID" value="PSAMB.scaffold155size71331.g2728.t1"/>
    <property type="gene ID" value="PSAMB.scaffold155size71331.g2728"/>
</dbReference>
<feature type="region of interest" description="Disordered" evidence="1">
    <location>
        <begin position="168"/>
        <end position="273"/>
    </location>
</feature>
<feature type="compositionally biased region" description="Gly residues" evidence="1">
    <location>
        <begin position="46"/>
        <end position="60"/>
    </location>
</feature>
<accession>A0A914V571</accession>
<sequence length="273" mass="29121">MKRRRGGDDVSRRGRSLPISATGDGEGARETRLNGYFPKRPRRQQGGNGRYADGGTGTGELGSRPIRLDGSSSWGGRNRRRRSRRALTGGNEPISRSADQRRAASQPAQSEALTAAFRGACARVPSSQRDDQPTGCYSPPQPVVAYPTSITKPIFKSVIVVAIGRRRTRPTSARNTRRQVEEHRESEAAEQAAVRAGRYQNRQKEAGSADERHLTAVQKRNCAAANASPMSKAPNDAHLTDRPSDGGGGGGCGGGGAAQASTPPITQITDRPL</sequence>
<feature type="compositionally biased region" description="Basic and acidic residues" evidence="1">
    <location>
        <begin position="178"/>
        <end position="187"/>
    </location>
</feature>
<organism evidence="2 3">
    <name type="scientific">Plectus sambesii</name>
    <dbReference type="NCBI Taxonomy" id="2011161"/>
    <lineage>
        <taxon>Eukaryota</taxon>
        <taxon>Metazoa</taxon>
        <taxon>Ecdysozoa</taxon>
        <taxon>Nematoda</taxon>
        <taxon>Chromadorea</taxon>
        <taxon>Plectida</taxon>
        <taxon>Plectina</taxon>
        <taxon>Plectoidea</taxon>
        <taxon>Plectidae</taxon>
        <taxon>Plectus</taxon>
    </lineage>
</organism>
<feature type="region of interest" description="Disordered" evidence="1">
    <location>
        <begin position="1"/>
        <end position="112"/>
    </location>
</feature>
<evidence type="ECO:0000313" key="2">
    <source>
        <dbReference type="Proteomes" id="UP000887566"/>
    </source>
</evidence>
<feature type="compositionally biased region" description="Basic and acidic residues" evidence="1">
    <location>
        <begin position="202"/>
        <end position="214"/>
    </location>
</feature>
<evidence type="ECO:0000313" key="3">
    <source>
        <dbReference type="WBParaSite" id="PSAMB.scaffold155size71331.g2728.t1"/>
    </source>
</evidence>
<reference evidence="3" key="1">
    <citation type="submission" date="2022-11" db="UniProtKB">
        <authorList>
            <consortium name="WormBaseParasite"/>
        </authorList>
    </citation>
    <scope>IDENTIFICATION</scope>
</reference>
<dbReference type="AlphaFoldDB" id="A0A914V571"/>
<keyword evidence="2" id="KW-1185">Reference proteome</keyword>
<feature type="compositionally biased region" description="Polar residues" evidence="1">
    <location>
        <begin position="259"/>
        <end position="273"/>
    </location>
</feature>
<feature type="compositionally biased region" description="Gly residues" evidence="1">
    <location>
        <begin position="245"/>
        <end position="257"/>
    </location>
</feature>
<feature type="compositionally biased region" description="Basic and acidic residues" evidence="1">
    <location>
        <begin position="1"/>
        <end position="12"/>
    </location>
</feature>